<proteinExistence type="predicted"/>
<evidence type="ECO:0000313" key="2">
    <source>
        <dbReference type="EMBL" id="KAK7725795.1"/>
    </source>
</evidence>
<dbReference type="InterPro" id="IPR010730">
    <property type="entry name" value="HET"/>
</dbReference>
<protein>
    <recommendedName>
        <fullName evidence="1">Heterokaryon incompatibility domain-containing protein</fullName>
    </recommendedName>
</protein>
<reference evidence="2 3" key="1">
    <citation type="submission" date="2024-02" db="EMBL/GenBank/DDBJ databases">
        <title>De novo assembly and annotation of 12 fungi associated with fruit tree decline syndrome in Ontario, Canada.</title>
        <authorList>
            <person name="Sulman M."/>
            <person name="Ellouze W."/>
            <person name="Ilyukhin E."/>
        </authorList>
    </citation>
    <scope>NUCLEOTIDE SEQUENCE [LARGE SCALE GENOMIC DNA]</scope>
    <source>
        <strain evidence="2 3">M169</strain>
    </source>
</reference>
<dbReference type="Pfam" id="PF06985">
    <property type="entry name" value="HET"/>
    <property type="match status" value="1"/>
</dbReference>
<keyword evidence="3" id="KW-1185">Reference proteome</keyword>
<evidence type="ECO:0000313" key="3">
    <source>
        <dbReference type="Proteomes" id="UP001430848"/>
    </source>
</evidence>
<feature type="domain" description="Heterokaryon incompatibility" evidence="1">
    <location>
        <begin position="105"/>
        <end position="248"/>
    </location>
</feature>
<dbReference type="PANTHER" id="PTHR24148">
    <property type="entry name" value="ANKYRIN REPEAT DOMAIN-CONTAINING PROTEIN 39 HOMOLOG-RELATED"/>
    <property type="match status" value="1"/>
</dbReference>
<gene>
    <name evidence="2" type="ORF">SLS63_007950</name>
</gene>
<comment type="caution">
    <text evidence="2">The sequence shown here is derived from an EMBL/GenBank/DDBJ whole genome shotgun (WGS) entry which is preliminary data.</text>
</comment>
<dbReference type="InterPro" id="IPR052895">
    <property type="entry name" value="HetReg/Transcr_Mod"/>
</dbReference>
<dbReference type="EMBL" id="JAKNSF020000047">
    <property type="protein sequence ID" value="KAK7725795.1"/>
    <property type="molecule type" value="Genomic_DNA"/>
</dbReference>
<sequence length="703" mass="78984">MTALIESCPSGTDEILKVEQVSKDLFKLTLTRRNKSNLFSQGIEKLDSGREEADLILRNLQSWAPDVAQRFRPRTSDVILDTPFRLICSSPSGIPLDGAFAIRQYLAVSYSWHSTESNWPGTPHSAPEPGGLWPIGKRFADAVLGLRGHPREGIWMDQICMNQEDDDEKQRAIACMDIVYRSCRRLVVLLEDVELTDDEVALCRRYDVPDMRWHIAARPGDDDTPVLISLFDKVARARWWKRAWCFHEFVVGEPWSTKRHQEAHNTVFVLGHGEDRTVTVQWLTLQSILAEVIVKVDHHSPDSKYVSPILSGLDDRTSPLLDSPDRKAGATKSSFLARFNGAAQTECSKAGDMLSVCINLLGLGVAYTRVEEPTVDEVYYLAVMLALAAGEKTPLSFASMESLTLSGSQSWLMRPITAADTTLRKFTLGDIKGIHSISTDRLELDLVFFRYSFEKATDEEVSRTYAVFPDAIKSTPPPLKYKWSSSVQRYRADEEVETPRRQFLAAVIAGGRGLARRLWTQLDRDVVKFNYNTGIFADFQANQDLRPNAENFMKLLNCDQPDADSCEDDFTVDDALALLTWITDSRSIYWVSWRTLRAPWGRNGEQALMTGFTGTKNFELTSEDAFKAAAVAVPTDLLGADCSLTRAWVMVRAGDEQGQVAWKVVAKCLLLGDTELADEVRRTENGENYETAIRSQKRQVVLG</sequence>
<dbReference type="PANTHER" id="PTHR24148:SF73">
    <property type="entry name" value="HET DOMAIN PROTEIN (AFU_ORTHOLOGUE AFUA_8G01020)"/>
    <property type="match status" value="1"/>
</dbReference>
<organism evidence="2 3">
    <name type="scientific">Diaporthe eres</name>
    <name type="common">Phomopsis oblonga</name>
    <dbReference type="NCBI Taxonomy" id="83184"/>
    <lineage>
        <taxon>Eukaryota</taxon>
        <taxon>Fungi</taxon>
        <taxon>Dikarya</taxon>
        <taxon>Ascomycota</taxon>
        <taxon>Pezizomycotina</taxon>
        <taxon>Sordariomycetes</taxon>
        <taxon>Sordariomycetidae</taxon>
        <taxon>Diaporthales</taxon>
        <taxon>Diaporthaceae</taxon>
        <taxon>Diaporthe</taxon>
        <taxon>Diaporthe eres species complex</taxon>
    </lineage>
</organism>
<evidence type="ECO:0000259" key="1">
    <source>
        <dbReference type="Pfam" id="PF06985"/>
    </source>
</evidence>
<name>A0ABR1P409_DIAER</name>
<accession>A0ABR1P409</accession>
<dbReference type="Proteomes" id="UP001430848">
    <property type="component" value="Unassembled WGS sequence"/>
</dbReference>